<evidence type="ECO:0000256" key="2">
    <source>
        <dbReference type="ARBA" id="ARBA00010992"/>
    </source>
</evidence>
<dbReference type="EMBL" id="MVGC01000045">
    <property type="protein sequence ID" value="RJE25511.1"/>
    <property type="molecule type" value="Genomic_DNA"/>
</dbReference>
<dbReference type="PANTHER" id="PTHR48020:SF12">
    <property type="entry name" value="PROTON MYO-INOSITOL COTRANSPORTER"/>
    <property type="match status" value="1"/>
</dbReference>
<evidence type="ECO:0000256" key="3">
    <source>
        <dbReference type="ARBA" id="ARBA00022448"/>
    </source>
</evidence>
<comment type="similarity">
    <text evidence="2">Belongs to the major facilitator superfamily. Sugar transporter (TC 2.A.1.1) family.</text>
</comment>
<feature type="domain" description="Major facilitator superfamily (MFS) profile" evidence="8">
    <location>
        <begin position="44"/>
        <end position="186"/>
    </location>
</feature>
<organism evidence="9 10">
    <name type="scientific">Aspergillus sclerotialis</name>
    <dbReference type="NCBI Taxonomy" id="2070753"/>
    <lineage>
        <taxon>Eukaryota</taxon>
        <taxon>Fungi</taxon>
        <taxon>Dikarya</taxon>
        <taxon>Ascomycota</taxon>
        <taxon>Pezizomycotina</taxon>
        <taxon>Eurotiomycetes</taxon>
        <taxon>Eurotiomycetidae</taxon>
        <taxon>Eurotiales</taxon>
        <taxon>Aspergillaceae</taxon>
        <taxon>Aspergillus</taxon>
        <taxon>Aspergillus subgen. Polypaecilum</taxon>
    </lineage>
</organism>
<protein>
    <submittedName>
        <fullName evidence="9">Myo-inositol transporter</fullName>
    </submittedName>
</protein>
<dbReference type="GO" id="GO:1904679">
    <property type="term" value="P:myo-inositol import across plasma membrane"/>
    <property type="evidence" value="ECO:0007669"/>
    <property type="project" value="TreeGrafter"/>
</dbReference>
<sequence>MSTSNDPLLPTVRATQRDSNDLNVTDTSADRERQYSGSWFVWVLSFSAGISGLLFGYDTGVISSTLVSIGSDLSNRTLSTLDKSLITSCTSLFALVASPVAGALADKLGRRKVILIADILFTVGALLQAVTKTVWGMIAGRSIVGLAIGGASLVTPLYVNTSRLHIAARKAQLDRKLEKLVRNNRS</sequence>
<dbReference type="PROSITE" id="PS00216">
    <property type="entry name" value="SUGAR_TRANSPORT_1"/>
    <property type="match status" value="1"/>
</dbReference>
<dbReference type="PRINTS" id="PR00171">
    <property type="entry name" value="SUGRTRNSPORT"/>
</dbReference>
<comment type="subcellular location">
    <subcellularLocation>
        <location evidence="1">Membrane</location>
        <topology evidence="1">Multi-pass membrane protein</topology>
    </subcellularLocation>
</comment>
<comment type="caution">
    <text evidence="9">The sequence shown here is derived from an EMBL/GenBank/DDBJ whole genome shotgun (WGS) entry which is preliminary data.</text>
</comment>
<name>A0A3A3A816_9EURO</name>
<dbReference type="PANTHER" id="PTHR48020">
    <property type="entry name" value="PROTON MYO-INOSITOL COTRANSPORTER"/>
    <property type="match status" value="1"/>
</dbReference>
<proteinExistence type="inferred from homology"/>
<evidence type="ECO:0000256" key="1">
    <source>
        <dbReference type="ARBA" id="ARBA00004141"/>
    </source>
</evidence>
<keyword evidence="6 7" id="KW-0472">Membrane</keyword>
<feature type="transmembrane region" description="Helical" evidence="7">
    <location>
        <begin position="113"/>
        <end position="131"/>
    </location>
</feature>
<dbReference type="InterPro" id="IPR050814">
    <property type="entry name" value="Myo-inositol_Transporter"/>
</dbReference>
<dbReference type="GO" id="GO:0005366">
    <property type="term" value="F:myo-inositol:proton symporter activity"/>
    <property type="evidence" value="ECO:0007669"/>
    <property type="project" value="TreeGrafter"/>
</dbReference>
<dbReference type="PROSITE" id="PS50850">
    <property type="entry name" value="MFS"/>
    <property type="match status" value="1"/>
</dbReference>
<gene>
    <name evidence="9" type="ORF">PHISCL_02123</name>
</gene>
<keyword evidence="3" id="KW-0813">Transport</keyword>
<dbReference type="Proteomes" id="UP000266188">
    <property type="component" value="Unassembled WGS sequence"/>
</dbReference>
<dbReference type="SUPFAM" id="SSF103473">
    <property type="entry name" value="MFS general substrate transporter"/>
    <property type="match status" value="1"/>
</dbReference>
<keyword evidence="5 7" id="KW-1133">Transmembrane helix</keyword>
<dbReference type="Pfam" id="PF00083">
    <property type="entry name" value="Sugar_tr"/>
    <property type="match status" value="1"/>
</dbReference>
<feature type="transmembrane region" description="Helical" evidence="7">
    <location>
        <begin position="39"/>
        <end position="57"/>
    </location>
</feature>
<dbReference type="InterPro" id="IPR005828">
    <property type="entry name" value="MFS_sugar_transport-like"/>
</dbReference>
<reference evidence="10" key="1">
    <citation type="submission" date="2017-02" db="EMBL/GenBank/DDBJ databases">
        <authorList>
            <person name="Tafer H."/>
            <person name="Lopandic K."/>
        </authorList>
    </citation>
    <scope>NUCLEOTIDE SEQUENCE [LARGE SCALE GENOMIC DNA]</scope>
    <source>
        <strain evidence="10">CBS 366.77</strain>
    </source>
</reference>
<accession>A0A3A3A816</accession>
<feature type="transmembrane region" description="Helical" evidence="7">
    <location>
        <begin position="137"/>
        <end position="159"/>
    </location>
</feature>
<dbReference type="AlphaFoldDB" id="A0A3A3A816"/>
<evidence type="ECO:0000256" key="6">
    <source>
        <dbReference type="ARBA" id="ARBA00023136"/>
    </source>
</evidence>
<evidence type="ECO:0000259" key="8">
    <source>
        <dbReference type="PROSITE" id="PS50850"/>
    </source>
</evidence>
<dbReference type="InterPro" id="IPR020846">
    <property type="entry name" value="MFS_dom"/>
</dbReference>
<evidence type="ECO:0000256" key="5">
    <source>
        <dbReference type="ARBA" id="ARBA00022989"/>
    </source>
</evidence>
<dbReference type="InterPro" id="IPR005829">
    <property type="entry name" value="Sugar_transporter_CS"/>
</dbReference>
<dbReference type="InterPro" id="IPR036259">
    <property type="entry name" value="MFS_trans_sf"/>
</dbReference>
<keyword evidence="10" id="KW-1185">Reference proteome</keyword>
<keyword evidence="4 7" id="KW-0812">Transmembrane</keyword>
<dbReference type="OrthoDB" id="6339427at2759"/>
<evidence type="ECO:0000256" key="7">
    <source>
        <dbReference type="SAM" id="Phobius"/>
    </source>
</evidence>
<evidence type="ECO:0000313" key="9">
    <source>
        <dbReference type="EMBL" id="RJE25511.1"/>
    </source>
</evidence>
<dbReference type="InterPro" id="IPR003663">
    <property type="entry name" value="Sugar/inositol_transpt"/>
</dbReference>
<dbReference type="Gene3D" id="1.20.1250.20">
    <property type="entry name" value="MFS general substrate transporter like domains"/>
    <property type="match status" value="1"/>
</dbReference>
<dbReference type="STRING" id="2070753.A0A3A3A816"/>
<evidence type="ECO:0000256" key="4">
    <source>
        <dbReference type="ARBA" id="ARBA00022692"/>
    </source>
</evidence>
<dbReference type="GO" id="GO:0016020">
    <property type="term" value="C:membrane"/>
    <property type="evidence" value="ECO:0007669"/>
    <property type="project" value="UniProtKB-SubCell"/>
</dbReference>
<evidence type="ECO:0000313" key="10">
    <source>
        <dbReference type="Proteomes" id="UP000266188"/>
    </source>
</evidence>
<feature type="transmembrane region" description="Helical" evidence="7">
    <location>
        <begin position="85"/>
        <end position="106"/>
    </location>
</feature>